<evidence type="ECO:0000256" key="1">
    <source>
        <dbReference type="SAM" id="MobiDB-lite"/>
    </source>
</evidence>
<comment type="caution">
    <text evidence="2">The sequence shown here is derived from an EMBL/GenBank/DDBJ whole genome shotgun (WGS) entry which is preliminary data.</text>
</comment>
<organism evidence="2 3">
    <name type="scientific">Thiohalocapsa halophila</name>
    <dbReference type="NCBI Taxonomy" id="69359"/>
    <lineage>
        <taxon>Bacteria</taxon>
        <taxon>Pseudomonadati</taxon>
        <taxon>Pseudomonadota</taxon>
        <taxon>Gammaproteobacteria</taxon>
        <taxon>Chromatiales</taxon>
        <taxon>Chromatiaceae</taxon>
        <taxon>Thiohalocapsa</taxon>
    </lineage>
</organism>
<dbReference type="EMBL" id="NRRV01000002">
    <property type="protein sequence ID" value="MBK1629469.1"/>
    <property type="molecule type" value="Genomic_DNA"/>
</dbReference>
<sequence length="528" mass="57625">MAFCLLLATQALASPIVPPRPTNAAIARQQTLERFEARAERRARGYDRTQDIRPSQLLTLLDVAERTGYNLGQLLATGEHESAHTWNDFVRPPLDGGRLGSAAGVWQFQPRTFERVIHLYGAELLALTAADPARGRRRLDLGFGPFCDAHVRMIVRDTMAGLRGPEDTELRLLRHNFTVLAIAKYLLSKDSGAEDPVEDYLFHFLGAAEGRRVLTLARGEDKHTRTVKPPPLPDPTAPTAASAGTRIRDTLPGRPALLLELAPKGYKQLTPGAAPAPGARAADAVLRRPGESPPARTAMAHWPAPHGFAHDSPVVTGNAGMFYRDGQGRSDPYTWAELLAHLERRVQADRQPQLVRAKYGVGFALPGGDMPQWTFDPQRPGPDIELQLAGEEVLALPRAKILAPLSARETRDYQRRLAALIALGQAAPATHLSDAAARVLWRLGLLTPADAGDDPMAAFAMDMGPGWGMVVRTEHPAVRKALHAFRELVGKSAPEEPAQADWLLPAERVALEVYGARIERILATKPHD</sequence>
<accession>A0ABS1CDA8</accession>
<protein>
    <recommendedName>
        <fullName evidence="4">Lytic transglycosylase domain-containing protein</fullName>
    </recommendedName>
</protein>
<name>A0ABS1CDA8_9GAMM</name>
<reference evidence="2 3" key="1">
    <citation type="journal article" date="2020" name="Microorganisms">
        <title>Osmotic Adaptation and Compatible Solute Biosynthesis of Phototrophic Bacteria as Revealed from Genome Analyses.</title>
        <authorList>
            <person name="Imhoff J.F."/>
            <person name="Rahn T."/>
            <person name="Kunzel S."/>
            <person name="Keller A."/>
            <person name="Neulinger S.C."/>
        </authorList>
    </citation>
    <scope>NUCLEOTIDE SEQUENCE [LARGE SCALE GENOMIC DNA]</scope>
    <source>
        <strain evidence="2 3">DSM 6210</strain>
    </source>
</reference>
<evidence type="ECO:0000313" key="3">
    <source>
        <dbReference type="Proteomes" id="UP000748752"/>
    </source>
</evidence>
<proteinExistence type="predicted"/>
<feature type="region of interest" description="Disordered" evidence="1">
    <location>
        <begin position="219"/>
        <end position="243"/>
    </location>
</feature>
<dbReference type="Gene3D" id="1.10.530.10">
    <property type="match status" value="1"/>
</dbReference>
<evidence type="ECO:0000313" key="2">
    <source>
        <dbReference type="EMBL" id="MBK1629469.1"/>
    </source>
</evidence>
<dbReference type="Proteomes" id="UP000748752">
    <property type="component" value="Unassembled WGS sequence"/>
</dbReference>
<keyword evidence="3" id="KW-1185">Reference proteome</keyword>
<gene>
    <name evidence="2" type="ORF">CKO31_01690</name>
</gene>
<evidence type="ECO:0008006" key="4">
    <source>
        <dbReference type="Google" id="ProtNLM"/>
    </source>
</evidence>